<dbReference type="SMART" id="SM00530">
    <property type="entry name" value="HTH_XRE"/>
    <property type="match status" value="1"/>
</dbReference>
<keyword evidence="2" id="KW-0472">Membrane</keyword>
<evidence type="ECO:0000256" key="2">
    <source>
        <dbReference type="SAM" id="Phobius"/>
    </source>
</evidence>
<feature type="transmembrane region" description="Helical" evidence="2">
    <location>
        <begin position="110"/>
        <end position="130"/>
    </location>
</feature>
<dbReference type="RefSeq" id="WP_056960785.1">
    <property type="nucleotide sequence ID" value="NZ_AZFQ01000036.1"/>
</dbReference>
<feature type="transmembrane region" description="Helical" evidence="2">
    <location>
        <begin position="151"/>
        <end position="171"/>
    </location>
</feature>
<comment type="caution">
    <text evidence="4">The sequence shown here is derived from an EMBL/GenBank/DDBJ whole genome shotgun (WGS) entry which is preliminary data.</text>
</comment>
<keyword evidence="2" id="KW-1133">Transmembrane helix</keyword>
<dbReference type="STRING" id="1423801.FD50_GL000672"/>
<evidence type="ECO:0000256" key="1">
    <source>
        <dbReference type="ARBA" id="ARBA00023125"/>
    </source>
</evidence>
<dbReference type="CDD" id="cd00093">
    <property type="entry name" value="HTH_XRE"/>
    <property type="match status" value="1"/>
</dbReference>
<accession>A0A0R1VAA4</accession>
<sequence length="172" mass="19262">MEINQILKSERKKLKLTQAQVAAEIFVSQKSISNWENGHSFPDIDSLIRLASLYHLSLDNILLEDSKMVKDLKEKTDLNAMKKIQMTVSITNSLLILVVCAQSWLGELSLPTTVLISLVIMLNIVSTVYFSKLISRLDNAAAAKTKKKRQIVRFLIFAIIFGGCLLIGTLLN</sequence>
<protein>
    <recommendedName>
        <fullName evidence="3">HTH cro/C1-type domain-containing protein</fullName>
    </recommendedName>
</protein>
<dbReference type="GO" id="GO:0003677">
    <property type="term" value="F:DNA binding"/>
    <property type="evidence" value="ECO:0007669"/>
    <property type="project" value="UniProtKB-KW"/>
</dbReference>
<dbReference type="PANTHER" id="PTHR46558:SF15">
    <property type="entry name" value="HELIX-TURN-HELIX DOMAIN PROTEIN"/>
    <property type="match status" value="1"/>
</dbReference>
<evidence type="ECO:0000313" key="5">
    <source>
        <dbReference type="Proteomes" id="UP000051166"/>
    </source>
</evidence>
<keyword evidence="5" id="KW-1185">Reference proteome</keyword>
<evidence type="ECO:0000259" key="3">
    <source>
        <dbReference type="PROSITE" id="PS50943"/>
    </source>
</evidence>
<dbReference type="EMBL" id="AZFQ01000036">
    <property type="protein sequence ID" value="KRL98859.1"/>
    <property type="molecule type" value="Genomic_DNA"/>
</dbReference>
<dbReference type="SUPFAM" id="SSF47413">
    <property type="entry name" value="lambda repressor-like DNA-binding domains"/>
    <property type="match status" value="1"/>
</dbReference>
<organism evidence="4 5">
    <name type="scientific">Liquorilactobacillus satsumensis DSM 16230 = JCM 12392</name>
    <dbReference type="NCBI Taxonomy" id="1423801"/>
    <lineage>
        <taxon>Bacteria</taxon>
        <taxon>Bacillati</taxon>
        <taxon>Bacillota</taxon>
        <taxon>Bacilli</taxon>
        <taxon>Lactobacillales</taxon>
        <taxon>Lactobacillaceae</taxon>
        <taxon>Liquorilactobacillus</taxon>
    </lineage>
</organism>
<evidence type="ECO:0000313" key="4">
    <source>
        <dbReference type="EMBL" id="KRL98859.1"/>
    </source>
</evidence>
<dbReference type="Proteomes" id="UP000051166">
    <property type="component" value="Unassembled WGS sequence"/>
</dbReference>
<dbReference type="Pfam" id="PF01381">
    <property type="entry name" value="HTH_3"/>
    <property type="match status" value="1"/>
</dbReference>
<keyword evidence="2" id="KW-0812">Transmembrane</keyword>
<dbReference type="PROSITE" id="PS50943">
    <property type="entry name" value="HTH_CROC1"/>
    <property type="match status" value="1"/>
</dbReference>
<gene>
    <name evidence="4" type="ORF">FD50_GL000672</name>
</gene>
<dbReference type="PANTHER" id="PTHR46558">
    <property type="entry name" value="TRACRIPTIONAL REGULATORY PROTEIN-RELATED-RELATED"/>
    <property type="match status" value="1"/>
</dbReference>
<keyword evidence="1" id="KW-0238">DNA-binding</keyword>
<dbReference type="InterPro" id="IPR010982">
    <property type="entry name" value="Lambda_DNA-bd_dom_sf"/>
</dbReference>
<dbReference type="GeneID" id="98308097"/>
<dbReference type="InterPro" id="IPR001387">
    <property type="entry name" value="Cro/C1-type_HTH"/>
</dbReference>
<name>A0A0R1VAA4_9LACO</name>
<reference evidence="4 5" key="1">
    <citation type="journal article" date="2015" name="Genome Announc.">
        <title>Expanding the biotechnology potential of lactobacilli through comparative genomics of 213 strains and associated genera.</title>
        <authorList>
            <person name="Sun Z."/>
            <person name="Harris H.M."/>
            <person name="McCann A."/>
            <person name="Guo C."/>
            <person name="Argimon S."/>
            <person name="Zhang W."/>
            <person name="Yang X."/>
            <person name="Jeffery I.B."/>
            <person name="Cooney J.C."/>
            <person name="Kagawa T.F."/>
            <person name="Liu W."/>
            <person name="Song Y."/>
            <person name="Salvetti E."/>
            <person name="Wrobel A."/>
            <person name="Rasinkangas P."/>
            <person name="Parkhill J."/>
            <person name="Rea M.C."/>
            <person name="O'Sullivan O."/>
            <person name="Ritari J."/>
            <person name="Douillard F.P."/>
            <person name="Paul Ross R."/>
            <person name="Yang R."/>
            <person name="Briner A.E."/>
            <person name="Felis G.E."/>
            <person name="de Vos W.M."/>
            <person name="Barrangou R."/>
            <person name="Klaenhammer T.R."/>
            <person name="Caufield P.W."/>
            <person name="Cui Y."/>
            <person name="Zhang H."/>
            <person name="O'Toole P.W."/>
        </authorList>
    </citation>
    <scope>NUCLEOTIDE SEQUENCE [LARGE SCALE GENOMIC DNA]</scope>
    <source>
        <strain evidence="4 5">DSM 16230</strain>
    </source>
</reference>
<dbReference type="PATRIC" id="fig|1423801.4.peg.682"/>
<dbReference type="OrthoDB" id="9805856at2"/>
<feature type="transmembrane region" description="Helical" evidence="2">
    <location>
        <begin position="84"/>
        <end position="104"/>
    </location>
</feature>
<dbReference type="AlphaFoldDB" id="A0A0R1VAA4"/>
<feature type="domain" description="HTH cro/C1-type" evidence="3">
    <location>
        <begin position="7"/>
        <end position="61"/>
    </location>
</feature>
<dbReference type="Gene3D" id="1.10.260.40">
    <property type="entry name" value="lambda repressor-like DNA-binding domains"/>
    <property type="match status" value="1"/>
</dbReference>
<proteinExistence type="predicted"/>